<gene>
    <name evidence="1" type="ORF">MNBD_GAMMA12-620</name>
</gene>
<accession>A0A3B0YNF4</accession>
<reference evidence="1" key="1">
    <citation type="submission" date="2018-06" db="EMBL/GenBank/DDBJ databases">
        <authorList>
            <person name="Zhirakovskaya E."/>
        </authorList>
    </citation>
    <scope>NUCLEOTIDE SEQUENCE</scope>
</reference>
<evidence type="ECO:0000313" key="1">
    <source>
        <dbReference type="EMBL" id="VAW82435.1"/>
    </source>
</evidence>
<name>A0A3B0YNF4_9ZZZZ</name>
<protein>
    <submittedName>
        <fullName evidence="1">Uncharacterized protein</fullName>
    </submittedName>
</protein>
<dbReference type="EMBL" id="UOFL01000247">
    <property type="protein sequence ID" value="VAW82435.1"/>
    <property type="molecule type" value="Genomic_DNA"/>
</dbReference>
<dbReference type="AlphaFoldDB" id="A0A3B0YNF4"/>
<dbReference type="Pfam" id="PF13665">
    <property type="entry name" value="Tox-PAAR-like"/>
    <property type="match status" value="1"/>
</dbReference>
<organism evidence="1">
    <name type="scientific">hydrothermal vent metagenome</name>
    <dbReference type="NCBI Taxonomy" id="652676"/>
    <lineage>
        <taxon>unclassified sequences</taxon>
        <taxon>metagenomes</taxon>
        <taxon>ecological metagenomes</taxon>
    </lineage>
</organism>
<dbReference type="CDD" id="cd14740">
    <property type="entry name" value="PAAR_4"/>
    <property type="match status" value="1"/>
</dbReference>
<proteinExistence type="predicted"/>
<sequence length="177" mass="18330">MGGNVVINKRTAVHAGSQGQVTSPDVCKTPGKCRPQTYNNIAMSSNAGKTAGSVIINGNPACHKDSVFSVSSGDEPGSCGGVSSGTIKQKAEFVSFSDNVFIEGKAAVRQFDLMVSNNKNTPPMPLLQPGAGIPPPLNIKGAKESEPSETGYELAVDVLGGGLSILRDMIVIQPDEE</sequence>